<accession>A0AAV6GQV0</accession>
<dbReference type="InterPro" id="IPR001254">
    <property type="entry name" value="Trypsin_dom"/>
</dbReference>
<keyword evidence="1" id="KW-0732">Signal</keyword>
<dbReference type="SMART" id="SM00020">
    <property type="entry name" value="Tryp_SPc"/>
    <property type="match status" value="1"/>
</dbReference>
<dbReference type="SUPFAM" id="SSF50494">
    <property type="entry name" value="Trypsin-like serine proteases"/>
    <property type="match status" value="1"/>
</dbReference>
<feature type="signal peptide" evidence="1">
    <location>
        <begin position="1"/>
        <end position="18"/>
    </location>
</feature>
<dbReference type="InterPro" id="IPR009003">
    <property type="entry name" value="Peptidase_S1_PA"/>
</dbReference>
<name>A0AAV6GQV0_9TELE</name>
<evidence type="ECO:0000259" key="2">
    <source>
        <dbReference type="PROSITE" id="PS50240"/>
    </source>
</evidence>
<evidence type="ECO:0000313" key="3">
    <source>
        <dbReference type="EMBL" id="KAG5277498.1"/>
    </source>
</evidence>
<dbReference type="EMBL" id="JADWDJ010000008">
    <property type="protein sequence ID" value="KAG5277498.1"/>
    <property type="molecule type" value="Genomic_DNA"/>
</dbReference>
<dbReference type="InterPro" id="IPR043504">
    <property type="entry name" value="Peptidase_S1_PA_chymotrypsin"/>
</dbReference>
<dbReference type="Pfam" id="PF00089">
    <property type="entry name" value="Trypsin"/>
    <property type="match status" value="1"/>
</dbReference>
<dbReference type="PROSITE" id="PS00134">
    <property type="entry name" value="TRYPSIN_HIS"/>
    <property type="match status" value="1"/>
</dbReference>
<feature type="chain" id="PRO_5043809242" description="Peptidase S1 domain-containing protein" evidence="1">
    <location>
        <begin position="19"/>
        <end position="242"/>
    </location>
</feature>
<dbReference type="Gene3D" id="2.40.10.10">
    <property type="entry name" value="Trypsin-like serine proteases"/>
    <property type="match status" value="1"/>
</dbReference>
<evidence type="ECO:0000256" key="1">
    <source>
        <dbReference type="SAM" id="SignalP"/>
    </source>
</evidence>
<dbReference type="PROSITE" id="PS50240">
    <property type="entry name" value="TRYPSIN_DOM"/>
    <property type="match status" value="1"/>
</dbReference>
<dbReference type="InterPro" id="IPR018114">
    <property type="entry name" value="TRYPSIN_HIS"/>
</dbReference>
<feature type="domain" description="Peptidase S1" evidence="2">
    <location>
        <begin position="24"/>
        <end position="233"/>
    </location>
</feature>
<protein>
    <recommendedName>
        <fullName evidence="2">Peptidase S1 domain-containing protein</fullName>
    </recommendedName>
</protein>
<dbReference type="GO" id="GO:0004252">
    <property type="term" value="F:serine-type endopeptidase activity"/>
    <property type="evidence" value="ECO:0007669"/>
    <property type="project" value="InterPro"/>
</dbReference>
<dbReference type="GO" id="GO:0006508">
    <property type="term" value="P:proteolysis"/>
    <property type="evidence" value="ECO:0007669"/>
    <property type="project" value="InterPro"/>
</dbReference>
<dbReference type="PRINTS" id="PR00722">
    <property type="entry name" value="CHYMOTRYPSIN"/>
</dbReference>
<dbReference type="InterPro" id="IPR001314">
    <property type="entry name" value="Peptidase_S1A"/>
</dbReference>
<keyword evidence="4" id="KW-1185">Reference proteome</keyword>
<sequence length="242" mass="26318">MKTCVILTLLLMAAVSLADIQKRVTSGRACKAEESQQHVFVEARKEGKVGRCCGTLIQGGSWVITAGHCDVFGESLRVIGLNGDHVDVDQKDIKKHNSADLMLLKLSRTMSGDISLPADDDCKPENFQEMMASNTPSLVLVGQDTSSGDAGKIMCGDVHLGRASYEWKSTGQVVHLGITLSSQALEGDSGGGLVQKNALNKYVLQGVNTRYDTKETVSLDVCHYRTWISDTMTKNTKHHKKH</sequence>
<organism evidence="3 4">
    <name type="scientific">Alosa alosa</name>
    <name type="common">allis shad</name>
    <dbReference type="NCBI Taxonomy" id="278164"/>
    <lineage>
        <taxon>Eukaryota</taxon>
        <taxon>Metazoa</taxon>
        <taxon>Chordata</taxon>
        <taxon>Craniata</taxon>
        <taxon>Vertebrata</taxon>
        <taxon>Euteleostomi</taxon>
        <taxon>Actinopterygii</taxon>
        <taxon>Neopterygii</taxon>
        <taxon>Teleostei</taxon>
        <taxon>Clupei</taxon>
        <taxon>Clupeiformes</taxon>
        <taxon>Clupeoidei</taxon>
        <taxon>Clupeidae</taxon>
        <taxon>Alosa</taxon>
    </lineage>
</organism>
<proteinExistence type="predicted"/>
<evidence type="ECO:0000313" key="4">
    <source>
        <dbReference type="Proteomes" id="UP000823561"/>
    </source>
</evidence>
<dbReference type="Proteomes" id="UP000823561">
    <property type="component" value="Chromosome 8"/>
</dbReference>
<dbReference type="AlphaFoldDB" id="A0AAV6GQV0"/>
<gene>
    <name evidence="3" type="ORF">AALO_G00118320</name>
</gene>
<comment type="caution">
    <text evidence="3">The sequence shown here is derived from an EMBL/GenBank/DDBJ whole genome shotgun (WGS) entry which is preliminary data.</text>
</comment>
<reference evidence="3" key="1">
    <citation type="submission" date="2020-10" db="EMBL/GenBank/DDBJ databases">
        <title>Chromosome-scale genome assembly of the Allis shad, Alosa alosa.</title>
        <authorList>
            <person name="Margot Z."/>
            <person name="Christophe K."/>
            <person name="Cabau C."/>
            <person name="Louis A."/>
            <person name="Berthelot C."/>
            <person name="Parey E."/>
            <person name="Roest Crollius H."/>
            <person name="Montfort J."/>
            <person name="Robinson-Rechavi M."/>
            <person name="Bucao C."/>
            <person name="Bouchez O."/>
            <person name="Gislard M."/>
            <person name="Lluch J."/>
            <person name="Milhes M."/>
            <person name="Lampietro C."/>
            <person name="Lopez Roques C."/>
            <person name="Donnadieu C."/>
            <person name="Braasch I."/>
            <person name="Desvignes T."/>
            <person name="Postlethwait J."/>
            <person name="Bobe J."/>
            <person name="Guiguen Y."/>
        </authorList>
    </citation>
    <scope>NUCLEOTIDE SEQUENCE</scope>
    <source>
        <strain evidence="3">M-15738</strain>
        <tissue evidence="3">Blood</tissue>
    </source>
</reference>